<name>A0ABQ0QKB3_9PROT</name>
<dbReference type="RefSeq" id="WP_068170865.1">
    <property type="nucleotide sequence ID" value="NZ_BAQB01000022.1"/>
</dbReference>
<dbReference type="CDD" id="cd16279">
    <property type="entry name" value="metallo-hydrolase-like_MBL-fold"/>
    <property type="match status" value="1"/>
</dbReference>
<dbReference type="InterPro" id="IPR036866">
    <property type="entry name" value="RibonucZ/Hydroxyglut_hydro"/>
</dbReference>
<gene>
    <name evidence="2" type="ORF">AA106556_1603</name>
</gene>
<dbReference type="PANTHER" id="PTHR42663">
    <property type="entry name" value="HYDROLASE C777.06C-RELATED-RELATED"/>
    <property type="match status" value="1"/>
</dbReference>
<protein>
    <submittedName>
        <fullName evidence="2">Metal-dependent hydrolase PhnP</fullName>
    </submittedName>
</protein>
<dbReference type="SMART" id="SM00849">
    <property type="entry name" value="Lactamase_B"/>
    <property type="match status" value="1"/>
</dbReference>
<organism evidence="2 3">
    <name type="scientific">Neokomagataea tanensis NBRC 106556</name>
    <dbReference type="NCBI Taxonomy" id="1223519"/>
    <lineage>
        <taxon>Bacteria</taxon>
        <taxon>Pseudomonadati</taxon>
        <taxon>Pseudomonadota</taxon>
        <taxon>Alphaproteobacteria</taxon>
        <taxon>Acetobacterales</taxon>
        <taxon>Acetobacteraceae</taxon>
        <taxon>Neokomagataea</taxon>
    </lineage>
</organism>
<dbReference type="GO" id="GO:0016787">
    <property type="term" value="F:hydrolase activity"/>
    <property type="evidence" value="ECO:0007669"/>
    <property type="project" value="UniProtKB-KW"/>
</dbReference>
<evidence type="ECO:0000259" key="1">
    <source>
        <dbReference type="SMART" id="SM00849"/>
    </source>
</evidence>
<proteinExistence type="predicted"/>
<sequence length="276" mass="30935">MKITVLGCGGSAGVPMLGGVEGSLTGLWGRCDPQNPRNRRTRSSIVIEGDEPYYPDTMNGAGEGGFRLLVDSGPDFRSQMLDHGLSRVDAVLFTHPHSDHTSGLDELRSINRVLKAALPLYARQDVLDELKQRFEYAFTPWTGPGYFRPVFDEHLVHAGDTLFLPGLQVKLFEQRHGKITTVGMRLGDFAYCTDVETLSEDALIALEGVDTWLVDCFQYKEHPAHGWLERVLEWRERIGARRTILTHMGPEMDYETLCRDLPQGVEPAYDGMVITL</sequence>
<dbReference type="Gene3D" id="3.60.15.10">
    <property type="entry name" value="Ribonuclease Z/Hydroxyacylglutathione hydrolase-like"/>
    <property type="match status" value="1"/>
</dbReference>
<evidence type="ECO:0000313" key="2">
    <source>
        <dbReference type="EMBL" id="GBR47863.1"/>
    </source>
</evidence>
<dbReference type="Proteomes" id="UP001062443">
    <property type="component" value="Unassembled WGS sequence"/>
</dbReference>
<dbReference type="PANTHER" id="PTHR42663:SF6">
    <property type="entry name" value="HYDROLASE C777.06C-RELATED"/>
    <property type="match status" value="1"/>
</dbReference>
<dbReference type="Pfam" id="PF12706">
    <property type="entry name" value="Lactamase_B_2"/>
    <property type="match status" value="1"/>
</dbReference>
<keyword evidence="2" id="KW-0378">Hydrolase</keyword>
<reference evidence="2" key="1">
    <citation type="submission" date="2013-04" db="EMBL/GenBank/DDBJ databases">
        <title>The genome sequencing project of 58 acetic acid bacteria.</title>
        <authorList>
            <person name="Okamoto-Kainuma A."/>
            <person name="Ishikawa M."/>
            <person name="Umino S."/>
            <person name="Koizumi Y."/>
            <person name="Shiwa Y."/>
            <person name="Yoshikawa H."/>
            <person name="Matsutani M."/>
            <person name="Matsushita K."/>
        </authorList>
    </citation>
    <scope>NUCLEOTIDE SEQUENCE</scope>
    <source>
        <strain evidence="2">NBRC 106556</strain>
    </source>
</reference>
<evidence type="ECO:0000313" key="3">
    <source>
        <dbReference type="Proteomes" id="UP001062443"/>
    </source>
</evidence>
<dbReference type="InterPro" id="IPR001279">
    <property type="entry name" value="Metallo-B-lactamas"/>
</dbReference>
<accession>A0ABQ0QKB3</accession>
<keyword evidence="3" id="KW-1185">Reference proteome</keyword>
<feature type="domain" description="Metallo-beta-lactamase" evidence="1">
    <location>
        <begin position="55"/>
        <end position="247"/>
    </location>
</feature>
<dbReference type="SUPFAM" id="SSF56281">
    <property type="entry name" value="Metallo-hydrolase/oxidoreductase"/>
    <property type="match status" value="1"/>
</dbReference>
<dbReference type="EMBL" id="BAQB01000022">
    <property type="protein sequence ID" value="GBR47863.1"/>
    <property type="molecule type" value="Genomic_DNA"/>
</dbReference>
<comment type="caution">
    <text evidence="2">The sequence shown here is derived from an EMBL/GenBank/DDBJ whole genome shotgun (WGS) entry which is preliminary data.</text>
</comment>